<dbReference type="GO" id="GO:0044773">
    <property type="term" value="P:mitotic DNA damage checkpoint signaling"/>
    <property type="evidence" value="ECO:0007669"/>
    <property type="project" value="TreeGrafter"/>
</dbReference>
<dbReference type="Gene3D" id="3.30.200.20">
    <property type="entry name" value="Phosphorylase Kinase, domain 1"/>
    <property type="match status" value="1"/>
</dbReference>
<comment type="similarity">
    <text evidence="11">Belongs to the protein kinase superfamily. Ser/Thr protein kinase family. CDPK subfamily.</text>
</comment>
<dbReference type="InterPro" id="IPR008271">
    <property type="entry name" value="Ser/Thr_kinase_AS"/>
</dbReference>
<dbReference type="SUPFAM" id="SSF56112">
    <property type="entry name" value="Protein kinase-like (PK-like)"/>
    <property type="match status" value="1"/>
</dbReference>
<dbReference type="EMBL" id="GL984285">
    <property type="protein sequence ID" value="EGR28158.1"/>
    <property type="molecule type" value="Genomic_DNA"/>
</dbReference>
<dbReference type="GO" id="GO:0046872">
    <property type="term" value="F:metal ion binding"/>
    <property type="evidence" value="ECO:0007669"/>
    <property type="project" value="UniProtKB-KW"/>
</dbReference>
<dbReference type="FunFam" id="3.30.200.20:FF:000315">
    <property type="entry name" value="Calcium-dependent protein kinase 3"/>
    <property type="match status" value="1"/>
</dbReference>
<dbReference type="OrthoDB" id="371850at2759"/>
<name>G0R2Z8_ICHMU</name>
<evidence type="ECO:0000256" key="15">
    <source>
        <dbReference type="RuleBase" id="RU000304"/>
    </source>
</evidence>
<dbReference type="Gene3D" id="1.10.510.10">
    <property type="entry name" value="Transferase(Phosphotransferase) domain 1"/>
    <property type="match status" value="1"/>
</dbReference>
<dbReference type="Pfam" id="PF00069">
    <property type="entry name" value="Pkinase"/>
    <property type="match status" value="1"/>
</dbReference>
<protein>
    <recommendedName>
        <fullName evidence="2">non-specific serine/threonine protein kinase</fullName>
        <ecNumber evidence="2">2.7.11.1</ecNumber>
    </recommendedName>
</protein>
<dbReference type="GO" id="GO:0005634">
    <property type="term" value="C:nucleus"/>
    <property type="evidence" value="ECO:0007669"/>
    <property type="project" value="TreeGrafter"/>
</dbReference>
<dbReference type="SMART" id="SM00220">
    <property type="entry name" value="S_TKc"/>
    <property type="match status" value="1"/>
</dbReference>
<evidence type="ECO:0000256" key="7">
    <source>
        <dbReference type="ARBA" id="ARBA00022741"/>
    </source>
</evidence>
<dbReference type="OMA" id="DANIVWR"/>
<accession>G0R2Z8</accession>
<dbReference type="InterPro" id="IPR017441">
    <property type="entry name" value="Protein_kinase_ATP_BS"/>
</dbReference>
<keyword evidence="9" id="KW-0106">Calcium</keyword>
<reference evidence="17 18" key="1">
    <citation type="submission" date="2011-07" db="EMBL/GenBank/DDBJ databases">
        <authorList>
            <person name="Coyne R."/>
            <person name="Brami D."/>
            <person name="Johnson J."/>
            <person name="Hostetler J."/>
            <person name="Hannick L."/>
            <person name="Clark T."/>
            <person name="Cassidy-Hanley D."/>
            <person name="Inman J."/>
        </authorList>
    </citation>
    <scope>NUCLEOTIDE SEQUENCE [LARGE SCALE GENOMIC DNA]</scope>
    <source>
        <strain evidence="17 18">G5</strain>
    </source>
</reference>
<dbReference type="InParanoid" id="G0R2Z8"/>
<gene>
    <name evidence="17" type="ORF">IMG5_182050</name>
</gene>
<evidence type="ECO:0000259" key="16">
    <source>
        <dbReference type="PROSITE" id="PS50011"/>
    </source>
</evidence>
<dbReference type="GO" id="GO:0005524">
    <property type="term" value="F:ATP binding"/>
    <property type="evidence" value="ECO:0007669"/>
    <property type="project" value="UniProtKB-UniRule"/>
</dbReference>
<keyword evidence="4 17" id="KW-0808">Transferase</keyword>
<dbReference type="RefSeq" id="XP_004027503.1">
    <property type="nucleotide sequence ID" value="XM_004027454.1"/>
</dbReference>
<feature type="binding site" evidence="14">
    <location>
        <position position="112"/>
    </location>
    <ligand>
        <name>ATP</name>
        <dbReference type="ChEBI" id="CHEBI:30616"/>
    </ligand>
</feature>
<sequence length="308" mass="36257">MLNEFFIICNEPYKKTPDKVIELKPNSKVIWIYDKQQMPYVLRGFILVVGKNQYKYLAENIVLTTLKGIFSQKIFQAKFQDEYEIIALIGKGNYARVYSARQRMTQKKFAVKCFEKNKLQETDRGMLSLYNELKVMRNICDNPNIIKLYETFEGENTFYFVMEIIENCTSLYEDVKKHSQIPYQDIEIMQIMKMILEGLNYISSKKIMHRDLKLENILYLKKDQQQYLKIVDFGLGNFCDEYPYLFPKCGTPGFVAPEIANLVDKTSKYSTVCDIFSAGIYKFKYNLLSNPVFQMPLFDISMNVNIKK</sequence>
<dbReference type="InterPro" id="IPR011009">
    <property type="entry name" value="Kinase-like_dom_sf"/>
</dbReference>
<dbReference type="PROSITE" id="PS00107">
    <property type="entry name" value="PROTEIN_KINASE_ATP"/>
    <property type="match status" value="1"/>
</dbReference>
<dbReference type="EC" id="2.7.11.1" evidence="2"/>
<keyword evidence="3 15" id="KW-0723">Serine/threonine-protein kinase</keyword>
<dbReference type="PROSITE" id="PS50011">
    <property type="entry name" value="PROTEIN_KINASE_DOM"/>
    <property type="match status" value="1"/>
</dbReference>
<evidence type="ECO:0000256" key="14">
    <source>
        <dbReference type="PROSITE-ProRule" id="PRU10141"/>
    </source>
</evidence>
<evidence type="ECO:0000256" key="10">
    <source>
        <dbReference type="ARBA" id="ARBA00022840"/>
    </source>
</evidence>
<keyword evidence="8 17" id="KW-0418">Kinase</keyword>
<dbReference type="PANTHER" id="PTHR44167:SF18">
    <property type="entry name" value="PROTEIN KINASE DOMAIN-CONTAINING PROTEIN"/>
    <property type="match status" value="1"/>
</dbReference>
<dbReference type="GO" id="GO:0004674">
    <property type="term" value="F:protein serine/threonine kinase activity"/>
    <property type="evidence" value="ECO:0007669"/>
    <property type="project" value="UniProtKB-KW"/>
</dbReference>
<keyword evidence="18" id="KW-1185">Reference proteome</keyword>
<proteinExistence type="inferred from homology"/>
<keyword evidence="7 14" id="KW-0547">Nucleotide-binding</keyword>
<evidence type="ECO:0000256" key="12">
    <source>
        <dbReference type="ARBA" id="ARBA00047899"/>
    </source>
</evidence>
<evidence type="ECO:0000256" key="13">
    <source>
        <dbReference type="ARBA" id="ARBA00048679"/>
    </source>
</evidence>
<evidence type="ECO:0000256" key="9">
    <source>
        <dbReference type="ARBA" id="ARBA00022837"/>
    </source>
</evidence>
<evidence type="ECO:0000256" key="8">
    <source>
        <dbReference type="ARBA" id="ARBA00022777"/>
    </source>
</evidence>
<dbReference type="STRING" id="857967.G0R2Z8"/>
<evidence type="ECO:0000256" key="5">
    <source>
        <dbReference type="ARBA" id="ARBA00022723"/>
    </source>
</evidence>
<keyword evidence="5" id="KW-0479">Metal-binding</keyword>
<feature type="domain" description="Protein kinase" evidence="16">
    <location>
        <begin position="83"/>
        <end position="308"/>
    </location>
</feature>
<dbReference type="GO" id="GO:0005737">
    <property type="term" value="C:cytoplasm"/>
    <property type="evidence" value="ECO:0007669"/>
    <property type="project" value="TreeGrafter"/>
</dbReference>
<dbReference type="PANTHER" id="PTHR44167">
    <property type="entry name" value="OVARIAN-SPECIFIC SERINE/THREONINE-PROTEIN KINASE LOK-RELATED"/>
    <property type="match status" value="1"/>
</dbReference>
<dbReference type="eggNOG" id="KOG0586">
    <property type="taxonomic scope" value="Eukaryota"/>
</dbReference>
<evidence type="ECO:0000256" key="4">
    <source>
        <dbReference type="ARBA" id="ARBA00022679"/>
    </source>
</evidence>
<dbReference type="Proteomes" id="UP000008983">
    <property type="component" value="Unassembled WGS sequence"/>
</dbReference>
<evidence type="ECO:0000256" key="3">
    <source>
        <dbReference type="ARBA" id="ARBA00022527"/>
    </source>
</evidence>
<dbReference type="GeneID" id="14904232"/>
<dbReference type="PROSITE" id="PS00108">
    <property type="entry name" value="PROTEIN_KINASE_ST"/>
    <property type="match status" value="1"/>
</dbReference>
<organism evidence="17 18">
    <name type="scientific">Ichthyophthirius multifiliis</name>
    <name type="common">White spot disease agent</name>
    <name type="synonym">Ich</name>
    <dbReference type="NCBI Taxonomy" id="5932"/>
    <lineage>
        <taxon>Eukaryota</taxon>
        <taxon>Sar</taxon>
        <taxon>Alveolata</taxon>
        <taxon>Ciliophora</taxon>
        <taxon>Intramacronucleata</taxon>
        <taxon>Oligohymenophorea</taxon>
        <taxon>Hymenostomatida</taxon>
        <taxon>Ophryoglenina</taxon>
        <taxon>Ichthyophthirius</taxon>
    </lineage>
</organism>
<comment type="catalytic activity">
    <reaction evidence="12">
        <text>L-threonyl-[protein] + ATP = O-phospho-L-threonyl-[protein] + ADP + H(+)</text>
        <dbReference type="Rhea" id="RHEA:46608"/>
        <dbReference type="Rhea" id="RHEA-COMP:11060"/>
        <dbReference type="Rhea" id="RHEA-COMP:11605"/>
        <dbReference type="ChEBI" id="CHEBI:15378"/>
        <dbReference type="ChEBI" id="CHEBI:30013"/>
        <dbReference type="ChEBI" id="CHEBI:30616"/>
        <dbReference type="ChEBI" id="CHEBI:61977"/>
        <dbReference type="ChEBI" id="CHEBI:456216"/>
        <dbReference type="EC" id="2.7.11.1"/>
    </reaction>
</comment>
<keyword evidence="10 14" id="KW-0067">ATP-binding</keyword>
<dbReference type="GO" id="GO:0106310">
    <property type="term" value="F:protein serine kinase activity"/>
    <property type="evidence" value="ECO:0007669"/>
    <property type="project" value="RHEA"/>
</dbReference>
<keyword evidence="6" id="KW-0677">Repeat</keyword>
<evidence type="ECO:0000313" key="17">
    <source>
        <dbReference type="EMBL" id="EGR28158.1"/>
    </source>
</evidence>
<comment type="cofactor">
    <cofactor evidence="1">
        <name>Mg(2+)</name>
        <dbReference type="ChEBI" id="CHEBI:18420"/>
    </cofactor>
</comment>
<evidence type="ECO:0000256" key="6">
    <source>
        <dbReference type="ARBA" id="ARBA00022737"/>
    </source>
</evidence>
<dbReference type="InterPro" id="IPR000719">
    <property type="entry name" value="Prot_kinase_dom"/>
</dbReference>
<dbReference type="AlphaFoldDB" id="G0R2Z8"/>
<evidence type="ECO:0000313" key="18">
    <source>
        <dbReference type="Proteomes" id="UP000008983"/>
    </source>
</evidence>
<comment type="catalytic activity">
    <reaction evidence="13">
        <text>L-seryl-[protein] + ATP = O-phospho-L-seryl-[protein] + ADP + H(+)</text>
        <dbReference type="Rhea" id="RHEA:17989"/>
        <dbReference type="Rhea" id="RHEA-COMP:9863"/>
        <dbReference type="Rhea" id="RHEA-COMP:11604"/>
        <dbReference type="ChEBI" id="CHEBI:15378"/>
        <dbReference type="ChEBI" id="CHEBI:29999"/>
        <dbReference type="ChEBI" id="CHEBI:30616"/>
        <dbReference type="ChEBI" id="CHEBI:83421"/>
        <dbReference type="ChEBI" id="CHEBI:456216"/>
        <dbReference type="EC" id="2.7.11.1"/>
    </reaction>
</comment>
<evidence type="ECO:0000256" key="1">
    <source>
        <dbReference type="ARBA" id="ARBA00001946"/>
    </source>
</evidence>
<evidence type="ECO:0000256" key="2">
    <source>
        <dbReference type="ARBA" id="ARBA00012513"/>
    </source>
</evidence>
<evidence type="ECO:0000256" key="11">
    <source>
        <dbReference type="ARBA" id="ARBA00024334"/>
    </source>
</evidence>